<feature type="chain" id="PRO_5044788547" description="Receptor-like serine/threonine-protein kinase" evidence="15">
    <location>
        <begin position="26"/>
        <end position="794"/>
    </location>
</feature>
<dbReference type="InterPro" id="IPR001480">
    <property type="entry name" value="Bulb-type_lectin_dom"/>
</dbReference>
<keyword evidence="3 13" id="KW-0723">Serine/threonine-protein kinase</keyword>
<dbReference type="PROSITE" id="PS50948">
    <property type="entry name" value="PAN"/>
    <property type="match status" value="1"/>
</dbReference>
<name>A0ABD3EGC9_9LAMI</name>
<dbReference type="Pfam" id="PF01453">
    <property type="entry name" value="B_lectin"/>
    <property type="match status" value="1"/>
</dbReference>
<evidence type="ECO:0000256" key="15">
    <source>
        <dbReference type="SAM" id="SignalP"/>
    </source>
</evidence>
<comment type="catalytic activity">
    <reaction evidence="11 13">
        <text>L-threonyl-[protein] + ATP = O-phospho-L-threonyl-[protein] + ADP + H(+)</text>
        <dbReference type="Rhea" id="RHEA:46608"/>
        <dbReference type="Rhea" id="RHEA-COMP:11060"/>
        <dbReference type="Rhea" id="RHEA-COMP:11605"/>
        <dbReference type="ChEBI" id="CHEBI:15378"/>
        <dbReference type="ChEBI" id="CHEBI:30013"/>
        <dbReference type="ChEBI" id="CHEBI:30616"/>
        <dbReference type="ChEBI" id="CHEBI:61977"/>
        <dbReference type="ChEBI" id="CHEBI:456216"/>
        <dbReference type="EC" id="2.7.11.1"/>
    </reaction>
</comment>
<proteinExistence type="inferred from homology"/>
<evidence type="ECO:0000256" key="2">
    <source>
        <dbReference type="ARBA" id="ARBA00022475"/>
    </source>
</evidence>
<reference evidence="20" key="1">
    <citation type="journal article" date="2024" name="IScience">
        <title>Strigolactones Initiate the Formation of Haustorium-like Structures in Castilleja.</title>
        <authorList>
            <person name="Buerger M."/>
            <person name="Peterson D."/>
            <person name="Chory J."/>
        </authorList>
    </citation>
    <scope>NUCLEOTIDE SEQUENCE [LARGE SCALE GENOMIC DNA]</scope>
</reference>
<dbReference type="CDD" id="cd14066">
    <property type="entry name" value="STKc_IRAK"/>
    <property type="match status" value="1"/>
</dbReference>
<sequence>MPLHKASAKTLIFITLLCFATQASSTDTLQQGNSLNSSSQLVSANKLFTLGFHTPQNSNNSYLAVWYTNGSYPNYPLWIGNRENPIPPNSNPILTMGPAGNLTITHVRGESFEVYSGGVIRNNLSATLLDSGNFVVSEMGSILFQSFDYPTDTLLPGMKLGFNRRTGRNWTISSWFNETNPAKGAFTMEWDSSAGKLLIRRRGVIYWTSGEMRDYRLRGFSVRAFENIDSPDVFNLNYNFTNVTNGDEEYFTYTLLNAPMTPDERKVVSGWRLDYNGDVRDTVRPMAIAMASVCYGFKPESSVISAGCETWEQPKCRNERQTFEYRAGVFSMEEIVYDSNSSLGPSDCRETCWDDCLCVGYSHELVSEGCVHWRGRNVEFVQSLDGVTNSNRIYVLQTAPSGKGMKKHVKIVLGVLSAVVVLVSGLALFIVRKIQKGKKEEELHKLLTLEGYTGDNGGGKSSDLRLFTYSSIQSATKNFSSDNKLGQGGFGPVYKGKTSEGKDIAVKLLSRQSGQGLLEFKTELILISKLQHVNLVKLVGFCVHGDDKMIIYDYMPNKSLDFFLFSPSGKEQLDWQKRFNIIEGIAQGLLYLHKYSRLKIIHRDLKPSNILLDENMNPKISDFGLARIFKQDISEANTNRRVGTYGYMAPEYAMQGIFSVKSDVYSFGVLILEIVSGRKNNSFHEIEGPLSLVEYAWELWRKDFALEFVDRTLRNSCIIDQLQRCIHIALLCVENHAVDRPTIEDIISLLKNEVNLPMPNSPAFITRNVIENVEKTMPEKLSSNELTLSEVAGR</sequence>
<keyword evidence="8 13" id="KW-0067">ATP-binding</keyword>
<dbReference type="AlphaFoldDB" id="A0ABD3EGC9"/>
<dbReference type="EC" id="2.7.11.1" evidence="13"/>
<feature type="signal peptide" evidence="15">
    <location>
        <begin position="1"/>
        <end position="25"/>
    </location>
</feature>
<dbReference type="GO" id="GO:0005886">
    <property type="term" value="C:plasma membrane"/>
    <property type="evidence" value="ECO:0007669"/>
    <property type="project" value="UniProtKB-SubCell"/>
</dbReference>
<evidence type="ECO:0000256" key="3">
    <source>
        <dbReference type="ARBA" id="ARBA00022527"/>
    </source>
</evidence>
<dbReference type="SMART" id="SM00108">
    <property type="entry name" value="B_lectin"/>
    <property type="match status" value="1"/>
</dbReference>
<dbReference type="FunFam" id="3.30.200.20:FF:000951">
    <property type="entry name" value="Uncharacterized protein"/>
    <property type="match status" value="1"/>
</dbReference>
<keyword evidence="10" id="KW-0325">Glycoprotein</keyword>
<dbReference type="InterPro" id="IPR036426">
    <property type="entry name" value="Bulb-type_lectin_dom_sf"/>
</dbReference>
<comment type="caution">
    <text evidence="19">The sequence shown here is derived from an EMBL/GenBank/DDBJ whole genome shotgun (WGS) entry which is preliminary data.</text>
</comment>
<dbReference type="SUPFAM" id="SSF51110">
    <property type="entry name" value="alpha-D-mannose-specific plant lectins"/>
    <property type="match status" value="1"/>
</dbReference>
<keyword evidence="5 15" id="KW-0732">Signal</keyword>
<evidence type="ECO:0000256" key="5">
    <source>
        <dbReference type="ARBA" id="ARBA00022729"/>
    </source>
</evidence>
<keyword evidence="20" id="KW-1185">Reference proteome</keyword>
<comment type="subcellular location">
    <subcellularLocation>
        <location evidence="1">Cell membrane</location>
        <topology evidence="1">Single-pass type I membrane protein</topology>
    </subcellularLocation>
</comment>
<organism evidence="19 20">
    <name type="scientific">Castilleja foliolosa</name>
    <dbReference type="NCBI Taxonomy" id="1961234"/>
    <lineage>
        <taxon>Eukaryota</taxon>
        <taxon>Viridiplantae</taxon>
        <taxon>Streptophyta</taxon>
        <taxon>Embryophyta</taxon>
        <taxon>Tracheophyta</taxon>
        <taxon>Spermatophyta</taxon>
        <taxon>Magnoliopsida</taxon>
        <taxon>eudicotyledons</taxon>
        <taxon>Gunneridae</taxon>
        <taxon>Pentapetalae</taxon>
        <taxon>asterids</taxon>
        <taxon>lamiids</taxon>
        <taxon>Lamiales</taxon>
        <taxon>Orobanchaceae</taxon>
        <taxon>Pedicularideae</taxon>
        <taxon>Castillejinae</taxon>
        <taxon>Castilleja</taxon>
    </lineage>
</organism>
<dbReference type="FunFam" id="1.10.510.10:FF:000060">
    <property type="entry name" value="G-type lectin S-receptor-like serine/threonine-protein kinase"/>
    <property type="match status" value="1"/>
</dbReference>
<dbReference type="SMART" id="SM00220">
    <property type="entry name" value="S_TKc"/>
    <property type="match status" value="1"/>
</dbReference>
<comment type="similarity">
    <text evidence="13">Belongs to the protein kinase superfamily. Ser/Thr protein kinase family.</text>
</comment>
<evidence type="ECO:0000259" key="16">
    <source>
        <dbReference type="PROSITE" id="PS50011"/>
    </source>
</evidence>
<keyword evidence="14" id="KW-0472">Membrane</keyword>
<evidence type="ECO:0000313" key="20">
    <source>
        <dbReference type="Proteomes" id="UP001632038"/>
    </source>
</evidence>
<keyword evidence="4 13" id="KW-0808">Transferase</keyword>
<dbReference type="InterPro" id="IPR001245">
    <property type="entry name" value="Ser-Thr/Tyr_kinase_cat_dom"/>
</dbReference>
<evidence type="ECO:0000256" key="11">
    <source>
        <dbReference type="ARBA" id="ARBA00047899"/>
    </source>
</evidence>
<evidence type="ECO:0000259" key="17">
    <source>
        <dbReference type="PROSITE" id="PS50927"/>
    </source>
</evidence>
<evidence type="ECO:0000259" key="18">
    <source>
        <dbReference type="PROSITE" id="PS50948"/>
    </source>
</evidence>
<keyword evidence="9" id="KW-1015">Disulfide bond</keyword>
<dbReference type="GO" id="GO:0004674">
    <property type="term" value="F:protein serine/threonine kinase activity"/>
    <property type="evidence" value="ECO:0007669"/>
    <property type="project" value="UniProtKB-KW"/>
</dbReference>
<feature type="domain" description="Protein kinase" evidence="16">
    <location>
        <begin position="479"/>
        <end position="764"/>
    </location>
</feature>
<keyword evidence="14" id="KW-1133">Transmembrane helix</keyword>
<feature type="transmembrane region" description="Helical" evidence="14">
    <location>
        <begin position="411"/>
        <end position="431"/>
    </location>
</feature>
<keyword evidence="6 13" id="KW-0547">Nucleotide-binding</keyword>
<dbReference type="GO" id="GO:0005524">
    <property type="term" value="F:ATP binding"/>
    <property type="evidence" value="ECO:0007669"/>
    <property type="project" value="UniProtKB-KW"/>
</dbReference>
<evidence type="ECO:0000256" key="7">
    <source>
        <dbReference type="ARBA" id="ARBA00022777"/>
    </source>
</evidence>
<accession>A0ABD3EGC9</accession>
<dbReference type="InterPro" id="IPR003609">
    <property type="entry name" value="Pan_app"/>
</dbReference>
<dbReference type="PROSITE" id="PS50927">
    <property type="entry name" value="BULB_LECTIN"/>
    <property type="match status" value="1"/>
</dbReference>
<gene>
    <name evidence="19" type="ORF">CASFOL_002473</name>
</gene>
<dbReference type="PROSITE" id="PS00108">
    <property type="entry name" value="PROTEIN_KINASE_ST"/>
    <property type="match status" value="1"/>
</dbReference>
<feature type="domain" description="Bulb-type lectin" evidence="17">
    <location>
        <begin position="26"/>
        <end position="149"/>
    </location>
</feature>
<dbReference type="EMBL" id="JAVIJP010000005">
    <property type="protein sequence ID" value="KAL3652792.1"/>
    <property type="molecule type" value="Genomic_DNA"/>
</dbReference>
<dbReference type="Gene3D" id="2.90.10.10">
    <property type="entry name" value="Bulb-type lectin domain"/>
    <property type="match status" value="1"/>
</dbReference>
<dbReference type="InterPro" id="IPR000719">
    <property type="entry name" value="Prot_kinase_dom"/>
</dbReference>
<dbReference type="InterPro" id="IPR011009">
    <property type="entry name" value="Kinase-like_dom_sf"/>
</dbReference>
<dbReference type="InterPro" id="IPR024171">
    <property type="entry name" value="SRK-like_kinase"/>
</dbReference>
<dbReference type="InterPro" id="IPR008271">
    <property type="entry name" value="Ser/Thr_kinase_AS"/>
</dbReference>
<dbReference type="Pfam" id="PF08276">
    <property type="entry name" value="PAN_2"/>
    <property type="match status" value="1"/>
</dbReference>
<evidence type="ECO:0000256" key="12">
    <source>
        <dbReference type="ARBA" id="ARBA00048679"/>
    </source>
</evidence>
<dbReference type="Pfam" id="PF07714">
    <property type="entry name" value="PK_Tyr_Ser-Thr"/>
    <property type="match status" value="1"/>
</dbReference>
<evidence type="ECO:0000256" key="8">
    <source>
        <dbReference type="ARBA" id="ARBA00022840"/>
    </source>
</evidence>
<keyword evidence="7 13" id="KW-0418">Kinase</keyword>
<dbReference type="PIRSF" id="PIRSF000641">
    <property type="entry name" value="SRK"/>
    <property type="match status" value="1"/>
</dbReference>
<dbReference type="PROSITE" id="PS50011">
    <property type="entry name" value="PROTEIN_KINASE_DOM"/>
    <property type="match status" value="1"/>
</dbReference>
<dbReference type="Gene3D" id="1.10.510.10">
    <property type="entry name" value="Transferase(Phosphotransferase) domain 1"/>
    <property type="match status" value="1"/>
</dbReference>
<dbReference type="Gene3D" id="3.30.200.20">
    <property type="entry name" value="Phosphorylase Kinase, domain 1"/>
    <property type="match status" value="1"/>
</dbReference>
<comment type="catalytic activity">
    <reaction evidence="12 13">
        <text>L-seryl-[protein] + ATP = O-phospho-L-seryl-[protein] + ADP + H(+)</text>
        <dbReference type="Rhea" id="RHEA:17989"/>
        <dbReference type="Rhea" id="RHEA-COMP:9863"/>
        <dbReference type="Rhea" id="RHEA-COMP:11604"/>
        <dbReference type="ChEBI" id="CHEBI:15378"/>
        <dbReference type="ChEBI" id="CHEBI:29999"/>
        <dbReference type="ChEBI" id="CHEBI:30616"/>
        <dbReference type="ChEBI" id="CHEBI:83421"/>
        <dbReference type="ChEBI" id="CHEBI:456216"/>
        <dbReference type="EC" id="2.7.11.1"/>
    </reaction>
</comment>
<keyword evidence="2" id="KW-1003">Cell membrane</keyword>
<dbReference type="PANTHER" id="PTHR27002">
    <property type="entry name" value="RECEPTOR-LIKE SERINE/THREONINE-PROTEIN KINASE SD1-8"/>
    <property type="match status" value="1"/>
</dbReference>
<protein>
    <recommendedName>
        <fullName evidence="13">Receptor-like serine/threonine-protein kinase</fullName>
        <ecNumber evidence="13">2.7.11.1</ecNumber>
    </recommendedName>
</protein>
<feature type="domain" description="Apple" evidence="18">
    <location>
        <begin position="316"/>
        <end position="399"/>
    </location>
</feature>
<evidence type="ECO:0000256" key="14">
    <source>
        <dbReference type="SAM" id="Phobius"/>
    </source>
</evidence>
<evidence type="ECO:0000256" key="13">
    <source>
        <dbReference type="PIRNR" id="PIRNR000641"/>
    </source>
</evidence>
<evidence type="ECO:0000256" key="1">
    <source>
        <dbReference type="ARBA" id="ARBA00004251"/>
    </source>
</evidence>
<evidence type="ECO:0000256" key="6">
    <source>
        <dbReference type="ARBA" id="ARBA00022741"/>
    </source>
</evidence>
<dbReference type="SUPFAM" id="SSF56112">
    <property type="entry name" value="Protein kinase-like (PK-like)"/>
    <property type="match status" value="1"/>
</dbReference>
<evidence type="ECO:0000256" key="10">
    <source>
        <dbReference type="ARBA" id="ARBA00023180"/>
    </source>
</evidence>
<evidence type="ECO:0000256" key="9">
    <source>
        <dbReference type="ARBA" id="ARBA00023157"/>
    </source>
</evidence>
<evidence type="ECO:0000256" key="4">
    <source>
        <dbReference type="ARBA" id="ARBA00022679"/>
    </source>
</evidence>
<keyword evidence="14" id="KW-0812">Transmembrane</keyword>
<evidence type="ECO:0000313" key="19">
    <source>
        <dbReference type="EMBL" id="KAL3652792.1"/>
    </source>
</evidence>
<dbReference type="Proteomes" id="UP001632038">
    <property type="component" value="Unassembled WGS sequence"/>
</dbReference>
<dbReference type="CDD" id="cd00028">
    <property type="entry name" value="B_lectin"/>
    <property type="match status" value="1"/>
</dbReference>
<dbReference type="PANTHER" id="PTHR27002:SF1082">
    <property type="entry name" value="OS06G0693000 PROTEIN"/>
    <property type="match status" value="1"/>
</dbReference>